<reference evidence="1 2" key="2">
    <citation type="journal article" date="2022" name="Mol. Ecol. Resour.">
        <title>The genomes of chicory, endive, great burdock and yacon provide insights into Asteraceae paleo-polyploidization history and plant inulin production.</title>
        <authorList>
            <person name="Fan W."/>
            <person name="Wang S."/>
            <person name="Wang H."/>
            <person name="Wang A."/>
            <person name="Jiang F."/>
            <person name="Liu H."/>
            <person name="Zhao H."/>
            <person name="Xu D."/>
            <person name="Zhang Y."/>
        </authorList>
    </citation>
    <scope>NUCLEOTIDE SEQUENCE [LARGE SCALE GENOMIC DNA]</scope>
    <source>
        <strain evidence="2">cv. Punajuju</strain>
        <tissue evidence="1">Leaves</tissue>
    </source>
</reference>
<reference evidence="2" key="1">
    <citation type="journal article" date="2022" name="Mol. Ecol. Resour.">
        <title>The genomes of chicory, endive, great burdock and yacon provide insights into Asteraceae palaeo-polyploidization history and plant inulin production.</title>
        <authorList>
            <person name="Fan W."/>
            <person name="Wang S."/>
            <person name="Wang H."/>
            <person name="Wang A."/>
            <person name="Jiang F."/>
            <person name="Liu H."/>
            <person name="Zhao H."/>
            <person name="Xu D."/>
            <person name="Zhang Y."/>
        </authorList>
    </citation>
    <scope>NUCLEOTIDE SEQUENCE [LARGE SCALE GENOMIC DNA]</scope>
    <source>
        <strain evidence="2">cv. Punajuju</strain>
    </source>
</reference>
<evidence type="ECO:0000313" key="1">
    <source>
        <dbReference type="EMBL" id="KAI3737579.1"/>
    </source>
</evidence>
<sequence>MERILPHLLAYVPVQDLLEGDELDRWVEILDTDKNPISAGSKIHVKLQYFDVTQDRNWAHGIKSGRYPGVPYTFFSQRQGCRVSLYQDAHVPDEFVPKIPLAGGKKREVMPHSVRF</sequence>
<keyword evidence="2" id="KW-1185">Reference proteome</keyword>
<evidence type="ECO:0000313" key="2">
    <source>
        <dbReference type="Proteomes" id="UP001055811"/>
    </source>
</evidence>
<gene>
    <name evidence="1" type="ORF">L2E82_27586</name>
</gene>
<dbReference type="Proteomes" id="UP001055811">
    <property type="component" value="Linkage Group LG05"/>
</dbReference>
<organism evidence="1 2">
    <name type="scientific">Cichorium intybus</name>
    <name type="common">Chicory</name>
    <dbReference type="NCBI Taxonomy" id="13427"/>
    <lineage>
        <taxon>Eukaryota</taxon>
        <taxon>Viridiplantae</taxon>
        <taxon>Streptophyta</taxon>
        <taxon>Embryophyta</taxon>
        <taxon>Tracheophyta</taxon>
        <taxon>Spermatophyta</taxon>
        <taxon>Magnoliopsida</taxon>
        <taxon>eudicotyledons</taxon>
        <taxon>Gunneridae</taxon>
        <taxon>Pentapetalae</taxon>
        <taxon>asterids</taxon>
        <taxon>campanulids</taxon>
        <taxon>Asterales</taxon>
        <taxon>Asteraceae</taxon>
        <taxon>Cichorioideae</taxon>
        <taxon>Cichorieae</taxon>
        <taxon>Cichoriinae</taxon>
        <taxon>Cichorium</taxon>
    </lineage>
</organism>
<dbReference type="EMBL" id="CM042013">
    <property type="protein sequence ID" value="KAI3737579.1"/>
    <property type="molecule type" value="Genomic_DNA"/>
</dbReference>
<name>A0ACB9CTC2_CICIN</name>
<accession>A0ACB9CTC2</accession>
<protein>
    <submittedName>
        <fullName evidence="1">Uncharacterized protein</fullName>
    </submittedName>
</protein>
<comment type="caution">
    <text evidence="1">The sequence shown here is derived from an EMBL/GenBank/DDBJ whole genome shotgun (WGS) entry which is preliminary data.</text>
</comment>
<proteinExistence type="predicted"/>